<dbReference type="Proteomes" id="UP001627154">
    <property type="component" value="Unassembled WGS sequence"/>
</dbReference>
<evidence type="ECO:0000313" key="2">
    <source>
        <dbReference type="Proteomes" id="UP001627154"/>
    </source>
</evidence>
<protein>
    <submittedName>
        <fullName evidence="1">Uncharacterized protein</fullName>
    </submittedName>
</protein>
<dbReference type="EMBL" id="JBJJXI010000104">
    <property type="protein sequence ID" value="KAL3392477.1"/>
    <property type="molecule type" value="Genomic_DNA"/>
</dbReference>
<proteinExistence type="predicted"/>
<dbReference type="AlphaFoldDB" id="A0ABD2WI19"/>
<organism evidence="1 2">
    <name type="scientific">Trichogramma kaykai</name>
    <dbReference type="NCBI Taxonomy" id="54128"/>
    <lineage>
        <taxon>Eukaryota</taxon>
        <taxon>Metazoa</taxon>
        <taxon>Ecdysozoa</taxon>
        <taxon>Arthropoda</taxon>
        <taxon>Hexapoda</taxon>
        <taxon>Insecta</taxon>
        <taxon>Pterygota</taxon>
        <taxon>Neoptera</taxon>
        <taxon>Endopterygota</taxon>
        <taxon>Hymenoptera</taxon>
        <taxon>Apocrita</taxon>
        <taxon>Proctotrupomorpha</taxon>
        <taxon>Chalcidoidea</taxon>
        <taxon>Trichogrammatidae</taxon>
        <taxon>Trichogramma</taxon>
    </lineage>
</organism>
<gene>
    <name evidence="1" type="ORF">TKK_013001</name>
</gene>
<name>A0ABD2WI19_9HYME</name>
<accession>A0ABD2WI19</accession>
<evidence type="ECO:0000313" key="1">
    <source>
        <dbReference type="EMBL" id="KAL3392477.1"/>
    </source>
</evidence>
<sequence>MRNIAHVNCCACGFVCFCFSYVYGTYGLGKKTMVGTRPRAQNFNWEDTINLTQSKKNRIRHETYDLLLNSFQVSFKVYARQYVVSFGRTRLLRRTWNHQIQDYFTLNSKSNWKSIYLALDLVKPPADKSQTIYRYLLYIVKSSRGVKWSEGYSTRRSGNSFLEFMNPKQQRVRIRVRESRSRRRQEARCKQGFIDWP</sequence>
<comment type="caution">
    <text evidence="1">The sequence shown here is derived from an EMBL/GenBank/DDBJ whole genome shotgun (WGS) entry which is preliminary data.</text>
</comment>
<reference evidence="1 2" key="1">
    <citation type="journal article" date="2024" name="bioRxiv">
        <title>A reference genome for Trichogramma kaykai: A tiny desert-dwelling parasitoid wasp with competing sex-ratio distorters.</title>
        <authorList>
            <person name="Culotta J."/>
            <person name="Lindsey A.R."/>
        </authorList>
    </citation>
    <scope>NUCLEOTIDE SEQUENCE [LARGE SCALE GENOMIC DNA]</scope>
    <source>
        <strain evidence="1 2">KSX58</strain>
    </source>
</reference>
<keyword evidence="2" id="KW-1185">Reference proteome</keyword>